<name>A0ACA9KK08_9GLOM</name>
<evidence type="ECO:0000313" key="2">
    <source>
        <dbReference type="Proteomes" id="UP000789702"/>
    </source>
</evidence>
<protein>
    <submittedName>
        <fullName evidence="1">7117_t:CDS:1</fullName>
    </submittedName>
</protein>
<reference evidence="1" key="1">
    <citation type="submission" date="2021-06" db="EMBL/GenBank/DDBJ databases">
        <authorList>
            <person name="Kallberg Y."/>
            <person name="Tangrot J."/>
            <person name="Rosling A."/>
        </authorList>
    </citation>
    <scope>NUCLEOTIDE SEQUENCE</scope>
    <source>
        <strain evidence="1">IL203A</strain>
    </source>
</reference>
<organism evidence="1 2">
    <name type="scientific">Dentiscutata heterogama</name>
    <dbReference type="NCBI Taxonomy" id="1316150"/>
    <lineage>
        <taxon>Eukaryota</taxon>
        <taxon>Fungi</taxon>
        <taxon>Fungi incertae sedis</taxon>
        <taxon>Mucoromycota</taxon>
        <taxon>Glomeromycotina</taxon>
        <taxon>Glomeromycetes</taxon>
        <taxon>Diversisporales</taxon>
        <taxon>Gigasporaceae</taxon>
        <taxon>Dentiscutata</taxon>
    </lineage>
</organism>
<evidence type="ECO:0000313" key="1">
    <source>
        <dbReference type="EMBL" id="CAG8478168.1"/>
    </source>
</evidence>
<keyword evidence="2" id="KW-1185">Reference proteome</keyword>
<sequence>MYLYLALPHEWNNIKYKEPKNMNQIFNENIPQYFKEWTNYEKITNNLFQQQFLDKEIPNKYQTPYDDDKQEIIAEKPNYL</sequence>
<dbReference type="Proteomes" id="UP000789702">
    <property type="component" value="Unassembled WGS sequence"/>
</dbReference>
<proteinExistence type="predicted"/>
<gene>
    <name evidence="1" type="ORF">DHETER_LOCUS2016</name>
</gene>
<accession>A0ACA9KK08</accession>
<comment type="caution">
    <text evidence="1">The sequence shown here is derived from an EMBL/GenBank/DDBJ whole genome shotgun (WGS) entry which is preliminary data.</text>
</comment>
<dbReference type="EMBL" id="CAJVPU010001337">
    <property type="protein sequence ID" value="CAG8478168.1"/>
    <property type="molecule type" value="Genomic_DNA"/>
</dbReference>